<dbReference type="Proteomes" id="UP001181533">
    <property type="component" value="Unassembled WGS sequence"/>
</dbReference>
<sequence>MFEEEKEEEECSSDCDFEGRLTFINGCKFLSNVSDGGENRYIKVCNDLGIKYHVEAIAFDRWGRPILGRKMVGFYIDKDFKDFQLFWNKLKERKGV</sequence>
<evidence type="ECO:0000313" key="3">
    <source>
        <dbReference type="EMBL" id="QKH22776.1"/>
    </source>
</evidence>
<dbReference type="EMBL" id="VKQN01000001">
    <property type="protein sequence ID" value="MDR4174900.1"/>
    <property type="molecule type" value="Genomic_DNA"/>
</dbReference>
<gene>
    <name evidence="1" type="ORF">BF38_5778</name>
    <name evidence="2" type="ORF">FO599_01975</name>
    <name evidence="3" type="ORF">FOC89_01970</name>
</gene>
<organism evidence="3 5">
    <name type="scientific">Bacillus thuringiensis</name>
    <dbReference type="NCBI Taxonomy" id="1428"/>
    <lineage>
        <taxon>Bacteria</taxon>
        <taxon>Bacillati</taxon>
        <taxon>Bacillota</taxon>
        <taxon>Bacilli</taxon>
        <taxon>Bacillales</taxon>
        <taxon>Bacillaceae</taxon>
        <taxon>Bacillus</taxon>
        <taxon>Bacillus cereus group</taxon>
    </lineage>
</organism>
<dbReference type="RefSeq" id="WP_000461296.1">
    <property type="nucleotide sequence ID" value="NZ_CP009334.1"/>
</dbReference>
<evidence type="ECO:0000313" key="2">
    <source>
        <dbReference type="EMBL" id="MDR4174900.1"/>
    </source>
</evidence>
<evidence type="ECO:0000313" key="1">
    <source>
        <dbReference type="EMBL" id="AJG74035.1"/>
    </source>
</evidence>
<dbReference type="EMBL" id="CP053979">
    <property type="protein sequence ID" value="QKH22776.1"/>
    <property type="molecule type" value="Genomic_DNA"/>
</dbReference>
<reference evidence="3 5" key="3">
    <citation type="submission" date="2020-05" db="EMBL/GenBank/DDBJ databases">
        <title>FDA dAtabase for Regulatory Grade micrObial Sequences (FDA-ARGOS): Supporting development and validation of Infectious Disease Dx tests.</title>
        <authorList>
            <person name="Nelson B."/>
            <person name="Plummer A."/>
            <person name="Tallon L."/>
            <person name="Sadzewicz L."/>
            <person name="Zhao X."/>
            <person name="Vavikolanu K."/>
            <person name="Mehta A."/>
            <person name="Aluvathingal J."/>
            <person name="Nadendla S."/>
            <person name="Myers T."/>
            <person name="Yan Y."/>
            <person name="Sichtig H."/>
        </authorList>
    </citation>
    <scope>NUCLEOTIDE SEQUENCE [LARGE SCALE GENOMIC DNA]</scope>
    <source>
        <strain evidence="3 5">FDAARGOS_795</strain>
        <plasmid evidence="3 5">unnamed3</plasmid>
    </source>
</reference>
<dbReference type="AlphaFoldDB" id="A0A0B5NCC2"/>
<accession>A0A0B5NCC2</accession>
<proteinExistence type="predicted"/>
<geneLocation type="plasmid" evidence="1 4">
    <name>2</name>
</geneLocation>
<protein>
    <submittedName>
        <fullName evidence="3">Uncharacterized protein</fullName>
    </submittedName>
</protein>
<dbReference type="Proteomes" id="UP000501107">
    <property type="component" value="Plasmid unnamed3"/>
</dbReference>
<evidence type="ECO:0000313" key="4">
    <source>
        <dbReference type="Proteomes" id="UP000031876"/>
    </source>
</evidence>
<reference evidence="1 4" key="1">
    <citation type="journal article" date="2015" name="Genome Announc.">
        <title>Complete genome sequences for 35 biothreat assay-relevant bacillus species.</title>
        <authorList>
            <person name="Johnson S.L."/>
            <person name="Daligault H.E."/>
            <person name="Davenport K.W."/>
            <person name="Jaissle J."/>
            <person name="Frey K.G."/>
            <person name="Ladner J.T."/>
            <person name="Broomall S.M."/>
            <person name="Bishop-Lilly K.A."/>
            <person name="Bruce D.C."/>
            <person name="Gibbons H.S."/>
            <person name="Coyne S.R."/>
            <person name="Lo C.C."/>
            <person name="Meincke L."/>
            <person name="Munk A.C."/>
            <person name="Koroleva G.I."/>
            <person name="Rosenzweig C.N."/>
            <person name="Palacios G.F."/>
            <person name="Redden C.L."/>
            <person name="Minogue T.D."/>
            <person name="Chain P.S."/>
        </authorList>
    </citation>
    <scope>NUCLEOTIDE SEQUENCE [LARGE SCALE GENOMIC DNA]</scope>
    <source>
        <strain evidence="1 4">HD1011</strain>
        <plasmid evidence="1 4">2</plasmid>
    </source>
</reference>
<dbReference type="Proteomes" id="UP000031876">
    <property type="component" value="Plasmid 2"/>
</dbReference>
<evidence type="ECO:0000313" key="5">
    <source>
        <dbReference type="Proteomes" id="UP000501107"/>
    </source>
</evidence>
<reference evidence="2" key="2">
    <citation type="submission" date="2019-07" db="EMBL/GenBank/DDBJ databases">
        <title>Phylogenomic Reclassification of ATCC Bacillus Strains and Various Taxa within the Genus Bacillus.</title>
        <authorList>
            <person name="Riojas M.A."/>
            <person name="Frank A.M."/>
            <person name="Fenn S.L."/>
            <person name="King S.P."/>
            <person name="Brower S.M."/>
            <person name="Hazbon M.H."/>
        </authorList>
    </citation>
    <scope>NUCLEOTIDE SEQUENCE</scope>
    <source>
        <strain evidence="2">ATCC 35646</strain>
    </source>
</reference>
<dbReference type="KEGG" id="btw:BF38_5778"/>
<keyword evidence="3" id="KW-0614">Plasmid</keyword>
<name>A0A0B5NCC2_BACTU</name>
<geneLocation type="plasmid" evidence="3 5">
    <name>unnamed3</name>
</geneLocation>
<dbReference type="EMBL" id="CP009334">
    <property type="protein sequence ID" value="AJG74035.1"/>
    <property type="molecule type" value="Genomic_DNA"/>
</dbReference>